<protein>
    <submittedName>
        <fullName evidence="1">Uncharacterized protein</fullName>
    </submittedName>
</protein>
<sequence length="122" mass="13980">MELVWCRICLQGLPKGYPSPIAPEILTLRLRSLVDCVITRRQKSRIDSSDDAGQIGGDWYLAYTRLARIARRTTLIRSSPTFRNHVYLYAPRRAEDRGYTALKAKLRQLESFHVESVQSGVD</sequence>
<dbReference type="RefSeq" id="XP_024746313.1">
    <property type="nucleotide sequence ID" value="XM_024893684.1"/>
</dbReference>
<evidence type="ECO:0000313" key="1">
    <source>
        <dbReference type="EMBL" id="PTB62993.1"/>
    </source>
</evidence>
<dbReference type="GeneID" id="36601802"/>
<dbReference type="AlphaFoldDB" id="A0A2T4B0Z1"/>
<gene>
    <name evidence="1" type="ORF">BBK36DRAFT_1144526</name>
</gene>
<keyword evidence="2" id="KW-1185">Reference proteome</keyword>
<reference evidence="2" key="1">
    <citation type="submission" date="2016-07" db="EMBL/GenBank/DDBJ databases">
        <title>Multiple horizontal gene transfer events from other fungi enriched the ability of initially mycotrophic Trichoderma (Ascomycota) to feed on dead plant biomass.</title>
        <authorList>
            <consortium name="DOE Joint Genome Institute"/>
            <person name="Atanasova L."/>
            <person name="Chenthamara K."/>
            <person name="Zhang J."/>
            <person name="Grujic M."/>
            <person name="Henrissat B."/>
            <person name="Kuo A."/>
            <person name="Aerts A."/>
            <person name="Salamov A."/>
            <person name="Lipzen A."/>
            <person name="Labutti K."/>
            <person name="Barry K."/>
            <person name="Miao Y."/>
            <person name="Rahimi M.J."/>
            <person name="Shen Q."/>
            <person name="Grigoriev I.V."/>
            <person name="Kubicek C.P."/>
            <person name="Druzhinina I.S."/>
        </authorList>
    </citation>
    <scope>NUCLEOTIDE SEQUENCE [LARGE SCALE GENOMIC DNA]</scope>
    <source>
        <strain evidence="2">TUCIM 6016</strain>
    </source>
</reference>
<dbReference type="Proteomes" id="UP000241546">
    <property type="component" value="Unassembled WGS sequence"/>
</dbReference>
<name>A0A2T4B0Z1_9HYPO</name>
<organism evidence="1 2">
    <name type="scientific">Trichoderma citrinoviride</name>
    <dbReference type="NCBI Taxonomy" id="58853"/>
    <lineage>
        <taxon>Eukaryota</taxon>
        <taxon>Fungi</taxon>
        <taxon>Dikarya</taxon>
        <taxon>Ascomycota</taxon>
        <taxon>Pezizomycotina</taxon>
        <taxon>Sordariomycetes</taxon>
        <taxon>Hypocreomycetidae</taxon>
        <taxon>Hypocreales</taxon>
        <taxon>Hypocreaceae</taxon>
        <taxon>Trichoderma</taxon>
    </lineage>
</organism>
<proteinExistence type="predicted"/>
<accession>A0A2T4B0Z1</accession>
<dbReference type="EMBL" id="KZ680221">
    <property type="protein sequence ID" value="PTB62993.1"/>
    <property type="molecule type" value="Genomic_DNA"/>
</dbReference>
<evidence type="ECO:0000313" key="2">
    <source>
        <dbReference type="Proteomes" id="UP000241546"/>
    </source>
</evidence>